<keyword evidence="2" id="KW-0378">Hydrolase</keyword>
<comment type="caution">
    <text evidence="2">The sequence shown here is derived from an EMBL/GenBank/DDBJ whole genome shotgun (WGS) entry which is preliminary data.</text>
</comment>
<reference evidence="2 3" key="1">
    <citation type="submission" date="2020-08" db="EMBL/GenBank/DDBJ databases">
        <title>Genomic Encyclopedia of Type Strains, Phase III (KMG-III): the genomes of soil and plant-associated and newly described type strains.</title>
        <authorList>
            <person name="Whitman W."/>
        </authorList>
    </citation>
    <scope>NUCLEOTIDE SEQUENCE [LARGE SCALE GENOMIC DNA]</scope>
    <source>
        <strain evidence="2 3">CECT 8803</strain>
    </source>
</reference>
<dbReference type="InterPro" id="IPR000073">
    <property type="entry name" value="AB_hydrolase_1"/>
</dbReference>
<dbReference type="EMBL" id="JACHXA010000008">
    <property type="protein sequence ID" value="MBB3066422.1"/>
    <property type="molecule type" value="Genomic_DNA"/>
</dbReference>
<name>A0A839SVC4_9PROT</name>
<dbReference type="InterPro" id="IPR029058">
    <property type="entry name" value="AB_hydrolase_fold"/>
</dbReference>
<organism evidence="2 3">
    <name type="scientific">Limibacillus halophilus</name>
    <dbReference type="NCBI Taxonomy" id="1579333"/>
    <lineage>
        <taxon>Bacteria</taxon>
        <taxon>Pseudomonadati</taxon>
        <taxon>Pseudomonadota</taxon>
        <taxon>Alphaproteobacteria</taxon>
        <taxon>Rhodospirillales</taxon>
        <taxon>Rhodovibrionaceae</taxon>
        <taxon>Limibacillus</taxon>
    </lineage>
</organism>
<evidence type="ECO:0000313" key="3">
    <source>
        <dbReference type="Proteomes" id="UP000581135"/>
    </source>
</evidence>
<dbReference type="InterPro" id="IPR022742">
    <property type="entry name" value="Hydrolase_4"/>
</dbReference>
<evidence type="ECO:0000259" key="1">
    <source>
        <dbReference type="Pfam" id="PF12146"/>
    </source>
</evidence>
<dbReference type="Pfam" id="PF12146">
    <property type="entry name" value="Hydrolase_4"/>
    <property type="match status" value="1"/>
</dbReference>
<gene>
    <name evidence="2" type="ORF">FHR98_002728</name>
</gene>
<dbReference type="Gene3D" id="3.40.50.1820">
    <property type="entry name" value="alpha/beta hydrolase"/>
    <property type="match status" value="1"/>
</dbReference>
<protein>
    <submittedName>
        <fullName evidence="2">Alpha-beta hydrolase superfamily lysophospholipase</fullName>
    </submittedName>
</protein>
<dbReference type="PANTHER" id="PTHR11614">
    <property type="entry name" value="PHOSPHOLIPASE-RELATED"/>
    <property type="match status" value="1"/>
</dbReference>
<proteinExistence type="predicted"/>
<feature type="domain" description="Serine aminopeptidase S33" evidence="1">
    <location>
        <begin position="97"/>
        <end position="334"/>
    </location>
</feature>
<dbReference type="GO" id="GO:0016787">
    <property type="term" value="F:hydrolase activity"/>
    <property type="evidence" value="ECO:0007669"/>
    <property type="project" value="UniProtKB-KW"/>
</dbReference>
<sequence>MLRPRKPTWRISSCSSRGARMRALKADHARAFRFFLMTLLLALALAGCTTQFAPPGPYNAGEGPPPELLTTATPSEGTFRADDGLLLPWRAWLPVGEPQAVVLALHGMNDYAEAFALPGTALAAAGIAVYAYDQRGFGAAPHRGLWPGTGRLVADLRNATALLAARHPGLPLYLLGESMGGAVVIAATTRPGAPQVAGIILSAPAVWGYDEMGLVPRVSLWVARRLVPGMTATGSDLKIQATDNLPLLQAFSTDPLVIKKTRIDAVGGLVDLMDEALLAAPKLTARTLLLYGDKDQVIPADSLDRFWTNLPAEASGRQRRLDYPDGWHWLLRDLQAARVYADIAAWIADPDQPLPSVTDNSARERGKEAS</sequence>
<dbReference type="SUPFAM" id="SSF53474">
    <property type="entry name" value="alpha/beta-Hydrolases"/>
    <property type="match status" value="1"/>
</dbReference>
<dbReference type="PRINTS" id="PR00111">
    <property type="entry name" value="ABHYDROLASE"/>
</dbReference>
<dbReference type="Proteomes" id="UP000581135">
    <property type="component" value="Unassembled WGS sequence"/>
</dbReference>
<keyword evidence="3" id="KW-1185">Reference proteome</keyword>
<dbReference type="InterPro" id="IPR051044">
    <property type="entry name" value="MAG_DAG_Lipase"/>
</dbReference>
<accession>A0A839SVC4</accession>
<dbReference type="RefSeq" id="WP_221205904.1">
    <property type="nucleotide sequence ID" value="NZ_JACHXA010000008.1"/>
</dbReference>
<dbReference type="AlphaFoldDB" id="A0A839SVC4"/>
<evidence type="ECO:0000313" key="2">
    <source>
        <dbReference type="EMBL" id="MBB3066422.1"/>
    </source>
</evidence>